<protein>
    <submittedName>
        <fullName evidence="3">Carbohydrate porin</fullName>
    </submittedName>
</protein>
<dbReference type="InterPro" id="IPR052932">
    <property type="entry name" value="OprB_Porin"/>
</dbReference>
<dbReference type="InterPro" id="IPR038673">
    <property type="entry name" value="OprB_sf"/>
</dbReference>
<comment type="similarity">
    <text evidence="1 2">Belongs to the OprB family.</text>
</comment>
<evidence type="ECO:0000313" key="4">
    <source>
        <dbReference type="Proteomes" id="UP000825701"/>
    </source>
</evidence>
<dbReference type="RefSeq" id="WP_261403278.1">
    <property type="nucleotide sequence ID" value="NZ_CP081869.1"/>
</dbReference>
<gene>
    <name evidence="3" type="ORF">K6K41_26860</name>
</gene>
<dbReference type="GO" id="GO:0016020">
    <property type="term" value="C:membrane"/>
    <property type="evidence" value="ECO:0007669"/>
    <property type="project" value="InterPro"/>
</dbReference>
<keyword evidence="2" id="KW-0732">Signal</keyword>
<proteinExistence type="inferred from homology"/>
<dbReference type="InterPro" id="IPR007049">
    <property type="entry name" value="Carb-sel_porin_OprB"/>
</dbReference>
<dbReference type="EMBL" id="CP081869">
    <property type="protein sequence ID" value="QZO00128.1"/>
    <property type="molecule type" value="Genomic_DNA"/>
</dbReference>
<dbReference type="Gene3D" id="2.40.160.180">
    <property type="entry name" value="Carbohydrate-selective porin OprB"/>
    <property type="match status" value="1"/>
</dbReference>
<dbReference type="GO" id="GO:0015288">
    <property type="term" value="F:porin activity"/>
    <property type="evidence" value="ECO:0007669"/>
    <property type="project" value="InterPro"/>
</dbReference>
<keyword evidence="4" id="KW-1185">Reference proteome</keyword>
<sequence>MQKASSRAGLLSAAAALTLVAAGALGVRAEDAPPNYAGDLSEREALTGDWGGGRTKLLEQGVQFDASFTADTSFNPSGGIRRGEAYSGLLQLGLTLDMEKLVGWTGGEIYVGSYFIDGKGLTTGEIGNLLTISNIEATPAIRLGEVYLKQKLLDDHLEIKVGQLAADGDFATSDTAGLFVNSTFGWPGLNGTDLPSGGPAYPVPTPGAHALVKFNDAWSFQAGVYTGDPAGRDLKNKHNTDFPFSPGAFAIGELIYANAGEGGGLPGAYKIGAWYNSMDFADLRTGVNREGSYALYGVIDQTIWQSGGGGDLKDPSPAPAQSLSVFARAVFAPQANRNLIDYYFDAGFNAKGFTPGRPDDVFGIAAAYAHISKTAQRANRDVPGTPVRSSEFAFEASYQAAVAPWLKVQPFAQYIVRPGGGDPRPNDPTRRIKNATVLGVRTQVAF</sequence>
<dbReference type="KEGG" id="cmet:K6K41_26860"/>
<dbReference type="Proteomes" id="UP000825701">
    <property type="component" value="Chromosome"/>
</dbReference>
<feature type="chain" id="PRO_5039748407" evidence="2">
    <location>
        <begin position="30"/>
        <end position="446"/>
    </location>
</feature>
<organism evidence="3 4">
    <name type="scientific">Chenggangzhangella methanolivorans</name>
    <dbReference type="NCBI Taxonomy" id="1437009"/>
    <lineage>
        <taxon>Bacteria</taxon>
        <taxon>Pseudomonadati</taxon>
        <taxon>Pseudomonadota</taxon>
        <taxon>Alphaproteobacteria</taxon>
        <taxon>Hyphomicrobiales</taxon>
        <taxon>Methylopilaceae</taxon>
        <taxon>Chenggangzhangella</taxon>
    </lineage>
</organism>
<name>A0A9E6R8G6_9HYPH</name>
<dbReference type="GO" id="GO:0008643">
    <property type="term" value="P:carbohydrate transport"/>
    <property type="evidence" value="ECO:0007669"/>
    <property type="project" value="InterPro"/>
</dbReference>
<accession>A0A9E6R8G6</accession>
<evidence type="ECO:0000256" key="1">
    <source>
        <dbReference type="ARBA" id="ARBA00008769"/>
    </source>
</evidence>
<evidence type="ECO:0000256" key="2">
    <source>
        <dbReference type="RuleBase" id="RU363072"/>
    </source>
</evidence>
<dbReference type="AlphaFoldDB" id="A0A9E6R8G6"/>
<evidence type="ECO:0000313" key="3">
    <source>
        <dbReference type="EMBL" id="QZO00128.1"/>
    </source>
</evidence>
<dbReference type="PANTHER" id="PTHR37944:SF1">
    <property type="entry name" value="PORIN B"/>
    <property type="match status" value="1"/>
</dbReference>
<dbReference type="Pfam" id="PF04966">
    <property type="entry name" value="OprB"/>
    <property type="match status" value="1"/>
</dbReference>
<feature type="signal peptide" evidence="2">
    <location>
        <begin position="1"/>
        <end position="29"/>
    </location>
</feature>
<dbReference type="PANTHER" id="PTHR37944">
    <property type="entry name" value="PORIN B"/>
    <property type="match status" value="1"/>
</dbReference>
<reference evidence="3" key="1">
    <citation type="submission" date="2021-08" db="EMBL/GenBank/DDBJ databases">
        <authorList>
            <person name="Zhang H."/>
            <person name="Xu M."/>
            <person name="Yu Z."/>
            <person name="Yang L."/>
            <person name="Cai Y."/>
        </authorList>
    </citation>
    <scope>NUCLEOTIDE SEQUENCE</scope>
    <source>
        <strain evidence="3">CHL1</strain>
    </source>
</reference>